<keyword evidence="3" id="KW-0812">Transmembrane</keyword>
<organism evidence="5 6">
    <name type="scientific">Paenibacillus allorhizosphaerae</name>
    <dbReference type="NCBI Taxonomy" id="2849866"/>
    <lineage>
        <taxon>Bacteria</taxon>
        <taxon>Bacillati</taxon>
        <taxon>Bacillota</taxon>
        <taxon>Bacilli</taxon>
        <taxon>Bacillales</taxon>
        <taxon>Paenibacillaceae</taxon>
        <taxon>Paenibacillus</taxon>
    </lineage>
</organism>
<keyword evidence="6" id="KW-1185">Reference proteome</keyword>
<feature type="transmembrane region" description="Helical" evidence="3">
    <location>
        <begin position="94"/>
        <end position="112"/>
    </location>
</feature>
<feature type="transmembrane region" description="Helical" evidence="3">
    <location>
        <begin position="283"/>
        <end position="307"/>
    </location>
</feature>
<sequence>MKRFEELDSLRGLAAMSVLIGHCLIMLPYLTSKQYTTEMWVWNIIKFTPISAIWAGHEAVILFFILSGFVLSIPYNNGKELPYPTYLVRRICRIYIPYLFVIFLAILSRTYISSSQISIFSDWYNSLWRSDITIQTIIDHIIFLGKYDTNALNTVIWSLVEELRISIIFPFIMLLVIRFNWKINIGIGLTSSLISYAAYYIKWHSSNTALIKAVGYASTLEWLPMFIIGAVLAKNSNSICMLYKRLSRSTRIVMLLCGLMLYTYSHWMPFGGKLLHITIVEDWIILAGASIFIIFALFSGSVSRFLMFKPIHFIGKISYSIYLSHMIILLVMVNLLYGLIPLALIWLLTIILTIVISALMYFYIELPSIKLGRFLTKGITRRENSVVTKESNKAAST</sequence>
<proteinExistence type="inferred from homology"/>
<evidence type="ECO:0000256" key="1">
    <source>
        <dbReference type="ARBA" id="ARBA00004370"/>
    </source>
</evidence>
<dbReference type="InterPro" id="IPR050879">
    <property type="entry name" value="Acyltransferase_3"/>
</dbReference>
<comment type="subcellular location">
    <subcellularLocation>
        <location evidence="1">Membrane</location>
    </subcellularLocation>
</comment>
<reference evidence="5 6" key="1">
    <citation type="submission" date="2021-06" db="EMBL/GenBank/DDBJ databases">
        <authorList>
            <person name="Criscuolo A."/>
        </authorList>
    </citation>
    <scope>NUCLEOTIDE SEQUENCE [LARGE SCALE GENOMIC DNA]</scope>
    <source>
        <strain evidence="6">CIP 111802</strain>
    </source>
</reference>
<feature type="transmembrane region" description="Helical" evidence="3">
    <location>
        <begin position="51"/>
        <end position="73"/>
    </location>
</feature>
<comment type="caution">
    <text evidence="5">The sequence shown here is derived from an EMBL/GenBank/DDBJ whole genome shotgun (WGS) entry which is preliminary data.</text>
</comment>
<feature type="transmembrane region" description="Helical" evidence="3">
    <location>
        <begin position="183"/>
        <end position="201"/>
    </location>
</feature>
<keyword evidence="3" id="KW-0472">Membrane</keyword>
<feature type="transmembrane region" description="Helical" evidence="3">
    <location>
        <begin position="343"/>
        <end position="364"/>
    </location>
</feature>
<comment type="similarity">
    <text evidence="2">Belongs to the acyltransferase 3 family.</text>
</comment>
<evidence type="ECO:0000313" key="5">
    <source>
        <dbReference type="EMBL" id="CAG7632626.1"/>
    </source>
</evidence>
<accession>A0ABN7TIK3</accession>
<feature type="transmembrane region" description="Helical" evidence="3">
    <location>
        <begin position="12"/>
        <end position="31"/>
    </location>
</feature>
<dbReference type="InterPro" id="IPR002656">
    <property type="entry name" value="Acyl_transf_3_dom"/>
</dbReference>
<protein>
    <recommendedName>
        <fullName evidence="4">Acyltransferase 3 domain-containing protein</fullName>
    </recommendedName>
</protein>
<feature type="domain" description="Acyltransferase 3" evidence="4">
    <location>
        <begin position="5"/>
        <end position="361"/>
    </location>
</feature>
<dbReference type="Pfam" id="PF01757">
    <property type="entry name" value="Acyl_transf_3"/>
    <property type="match status" value="1"/>
</dbReference>
<dbReference type="EMBL" id="CAJVCE010000004">
    <property type="protein sequence ID" value="CAG7632626.1"/>
    <property type="molecule type" value="Genomic_DNA"/>
</dbReference>
<gene>
    <name evidence="5" type="ORF">PAECIP111802_01864</name>
</gene>
<dbReference type="Proteomes" id="UP000730618">
    <property type="component" value="Unassembled WGS sequence"/>
</dbReference>
<dbReference type="RefSeq" id="WP_218098196.1">
    <property type="nucleotide sequence ID" value="NZ_CAJVCE010000004.1"/>
</dbReference>
<evidence type="ECO:0000259" key="4">
    <source>
        <dbReference type="Pfam" id="PF01757"/>
    </source>
</evidence>
<feature type="transmembrane region" description="Helical" evidence="3">
    <location>
        <begin position="319"/>
        <end position="337"/>
    </location>
</feature>
<feature type="transmembrane region" description="Helical" evidence="3">
    <location>
        <begin position="252"/>
        <end position="271"/>
    </location>
</feature>
<evidence type="ECO:0000256" key="3">
    <source>
        <dbReference type="SAM" id="Phobius"/>
    </source>
</evidence>
<dbReference type="PANTHER" id="PTHR23028:SF53">
    <property type="entry name" value="ACYL_TRANSF_3 DOMAIN-CONTAINING PROTEIN"/>
    <property type="match status" value="1"/>
</dbReference>
<feature type="transmembrane region" description="Helical" evidence="3">
    <location>
        <begin position="213"/>
        <end position="232"/>
    </location>
</feature>
<dbReference type="PANTHER" id="PTHR23028">
    <property type="entry name" value="ACETYLTRANSFERASE"/>
    <property type="match status" value="1"/>
</dbReference>
<evidence type="ECO:0000256" key="2">
    <source>
        <dbReference type="ARBA" id="ARBA00007400"/>
    </source>
</evidence>
<name>A0ABN7TIK3_9BACL</name>
<keyword evidence="3" id="KW-1133">Transmembrane helix</keyword>
<feature type="transmembrane region" description="Helical" evidence="3">
    <location>
        <begin position="155"/>
        <end position="176"/>
    </location>
</feature>
<evidence type="ECO:0000313" key="6">
    <source>
        <dbReference type="Proteomes" id="UP000730618"/>
    </source>
</evidence>